<dbReference type="AlphaFoldDB" id="F4Q2I6"/>
<proteinExistence type="predicted"/>
<dbReference type="Proteomes" id="UP000007797">
    <property type="component" value="Unassembled WGS sequence"/>
</dbReference>
<name>F4Q2I6_CACFS</name>
<dbReference type="EMBL" id="GL883021">
    <property type="protein sequence ID" value="EGG16665.1"/>
    <property type="molecule type" value="Genomic_DNA"/>
</dbReference>
<organism evidence="1 2">
    <name type="scientific">Cavenderia fasciculata</name>
    <name type="common">Slime mold</name>
    <name type="synonym">Dictyostelium fasciculatum</name>
    <dbReference type="NCBI Taxonomy" id="261658"/>
    <lineage>
        <taxon>Eukaryota</taxon>
        <taxon>Amoebozoa</taxon>
        <taxon>Evosea</taxon>
        <taxon>Eumycetozoa</taxon>
        <taxon>Dictyostelia</taxon>
        <taxon>Acytosteliales</taxon>
        <taxon>Cavenderiaceae</taxon>
        <taxon>Cavenderia</taxon>
    </lineage>
</organism>
<dbReference type="RefSeq" id="XP_004355139.1">
    <property type="nucleotide sequence ID" value="XM_004355087.1"/>
</dbReference>
<evidence type="ECO:0000313" key="1">
    <source>
        <dbReference type="EMBL" id="EGG16665.1"/>
    </source>
</evidence>
<keyword evidence="2" id="KW-1185">Reference proteome</keyword>
<sequence>MKPYHKKGFERVIASDQFIGTKRRDVIYYEFGSHNKPRSH</sequence>
<evidence type="ECO:0000313" key="2">
    <source>
        <dbReference type="Proteomes" id="UP000007797"/>
    </source>
</evidence>
<protein>
    <submittedName>
        <fullName evidence="1">Uncharacterized protein</fullName>
    </submittedName>
</protein>
<gene>
    <name evidence="1" type="ORF">DFA_07643</name>
</gene>
<accession>F4Q2I6</accession>
<dbReference type="KEGG" id="dfa:DFA_07643"/>
<reference evidence="2" key="1">
    <citation type="journal article" date="2011" name="Genome Res.">
        <title>Phylogeny-wide analysis of social amoeba genomes highlights ancient origins for complex intercellular communication.</title>
        <authorList>
            <person name="Heidel A.J."/>
            <person name="Lawal H.M."/>
            <person name="Felder M."/>
            <person name="Schilde C."/>
            <person name="Helps N.R."/>
            <person name="Tunggal B."/>
            <person name="Rivero F."/>
            <person name="John U."/>
            <person name="Schleicher M."/>
            <person name="Eichinger L."/>
            <person name="Platzer M."/>
            <person name="Noegel A.A."/>
            <person name="Schaap P."/>
            <person name="Gloeckner G."/>
        </authorList>
    </citation>
    <scope>NUCLEOTIDE SEQUENCE [LARGE SCALE GENOMIC DNA]</scope>
    <source>
        <strain evidence="2">SH3</strain>
    </source>
</reference>
<dbReference type="OrthoDB" id="18759at2759"/>
<dbReference type="GeneID" id="14868701"/>